<keyword evidence="9 13" id="KW-0472">Membrane</keyword>
<evidence type="ECO:0000256" key="14">
    <source>
        <dbReference type="SAM" id="SignalP"/>
    </source>
</evidence>
<feature type="compositionally biased region" description="Basic and acidic residues" evidence="12">
    <location>
        <begin position="217"/>
        <end position="228"/>
    </location>
</feature>
<dbReference type="GO" id="GO:0015036">
    <property type="term" value="F:disulfide oxidoreductase activity"/>
    <property type="evidence" value="ECO:0007669"/>
    <property type="project" value="TreeGrafter"/>
</dbReference>
<evidence type="ECO:0000256" key="10">
    <source>
        <dbReference type="ARBA" id="ARBA00023157"/>
    </source>
</evidence>
<feature type="domain" description="Thioredoxin" evidence="15">
    <location>
        <begin position="4"/>
        <end position="122"/>
    </location>
</feature>
<feature type="chain" id="PRO_5024421750" evidence="14">
    <location>
        <begin position="19"/>
        <end position="265"/>
    </location>
</feature>
<feature type="transmembrane region" description="Helical" evidence="13">
    <location>
        <begin position="168"/>
        <end position="192"/>
    </location>
</feature>
<evidence type="ECO:0000256" key="4">
    <source>
        <dbReference type="ARBA" id="ARBA00022692"/>
    </source>
</evidence>
<keyword evidence="5 14" id="KW-0732">Signal</keyword>
<dbReference type="AlphaFoldDB" id="A0A5K3EZL2"/>
<evidence type="ECO:0000256" key="6">
    <source>
        <dbReference type="ARBA" id="ARBA00022824"/>
    </source>
</evidence>
<evidence type="ECO:0000256" key="7">
    <source>
        <dbReference type="ARBA" id="ARBA00022982"/>
    </source>
</evidence>
<protein>
    <submittedName>
        <fullName evidence="16">Thioredoxin domain-containing protein</fullName>
    </submittedName>
</protein>
<evidence type="ECO:0000256" key="9">
    <source>
        <dbReference type="ARBA" id="ARBA00023136"/>
    </source>
</evidence>
<feature type="region of interest" description="Disordered" evidence="12">
    <location>
        <begin position="213"/>
        <end position="265"/>
    </location>
</feature>
<dbReference type="Pfam" id="PF00085">
    <property type="entry name" value="Thioredoxin"/>
    <property type="match status" value="1"/>
</dbReference>
<accession>A0A5K3EZL2</accession>
<reference evidence="16" key="1">
    <citation type="submission" date="2019-11" db="UniProtKB">
        <authorList>
            <consortium name="WormBaseParasite"/>
        </authorList>
    </citation>
    <scope>IDENTIFICATION</scope>
</reference>
<dbReference type="InterPro" id="IPR052454">
    <property type="entry name" value="TMX_domain-containing"/>
</dbReference>
<keyword evidence="6" id="KW-0256">Endoplasmic reticulum</keyword>
<evidence type="ECO:0000313" key="16">
    <source>
        <dbReference type="WBParaSite" id="MCU_004374-RA"/>
    </source>
</evidence>
<evidence type="ECO:0000256" key="8">
    <source>
        <dbReference type="ARBA" id="ARBA00022989"/>
    </source>
</evidence>
<evidence type="ECO:0000256" key="13">
    <source>
        <dbReference type="SAM" id="Phobius"/>
    </source>
</evidence>
<dbReference type="Gene3D" id="3.40.30.10">
    <property type="entry name" value="Glutaredoxin"/>
    <property type="match status" value="1"/>
</dbReference>
<keyword evidence="11" id="KW-0676">Redox-active center</keyword>
<dbReference type="InterPro" id="IPR013766">
    <property type="entry name" value="Thioredoxin_domain"/>
</dbReference>
<proteinExistence type="predicted"/>
<keyword evidence="3" id="KW-0597">Phosphoprotein</keyword>
<dbReference type="InterPro" id="IPR017937">
    <property type="entry name" value="Thioredoxin_CS"/>
</dbReference>
<dbReference type="PANTHER" id="PTHR46107">
    <property type="entry name" value="DUMPY: SHORTER THAN WILD-TYPE"/>
    <property type="match status" value="1"/>
</dbReference>
<keyword evidence="10" id="KW-1015">Disulfide bond</keyword>
<dbReference type="PROSITE" id="PS51352">
    <property type="entry name" value="THIOREDOXIN_2"/>
    <property type="match status" value="1"/>
</dbReference>
<dbReference type="PROSITE" id="PS00194">
    <property type="entry name" value="THIOREDOXIN_1"/>
    <property type="match status" value="1"/>
</dbReference>
<evidence type="ECO:0000256" key="5">
    <source>
        <dbReference type="ARBA" id="ARBA00022729"/>
    </source>
</evidence>
<evidence type="ECO:0000256" key="11">
    <source>
        <dbReference type="ARBA" id="ARBA00023284"/>
    </source>
</evidence>
<sequence>MLMLFIWFALSCFSLVNAQESLPLSVHNWTEILYGEWMVEFYAPWCPSCQLVAPEWKRFAEIAPKHEVKVAEVDCSSEPAVAMIFTITSLPTIFHVKDGVFRNAKGKRKVEELVSFIQNREFELIEPTSWSLPPNAFYMPAVVRFLDLGLSVTKVNKALVNHGVPASLSILIVGTGVLASGAALGMLILCVCEYFCPPRPQILNVVGMEGEPPEPIVTKENDMERDSVLEDSEDGSWAEIKPPDAKEGDEDQDPPSLHRRRKVQK</sequence>
<dbReference type="PANTHER" id="PTHR46107:SF3">
    <property type="entry name" value="THIOREDOXIN DOMAIN-CONTAINING PROTEIN"/>
    <property type="match status" value="1"/>
</dbReference>
<dbReference type="SUPFAM" id="SSF52833">
    <property type="entry name" value="Thioredoxin-like"/>
    <property type="match status" value="1"/>
</dbReference>
<name>A0A5K3EZL2_MESCO</name>
<dbReference type="InterPro" id="IPR036249">
    <property type="entry name" value="Thioredoxin-like_sf"/>
</dbReference>
<dbReference type="GO" id="GO:0005789">
    <property type="term" value="C:endoplasmic reticulum membrane"/>
    <property type="evidence" value="ECO:0007669"/>
    <property type="project" value="UniProtKB-SubCell"/>
</dbReference>
<evidence type="ECO:0000256" key="1">
    <source>
        <dbReference type="ARBA" id="ARBA00004115"/>
    </source>
</evidence>
<keyword evidence="2" id="KW-0813">Transport</keyword>
<evidence type="ECO:0000256" key="2">
    <source>
        <dbReference type="ARBA" id="ARBA00022448"/>
    </source>
</evidence>
<keyword evidence="4 13" id="KW-0812">Transmembrane</keyword>
<keyword evidence="7" id="KW-0249">Electron transport</keyword>
<evidence type="ECO:0000259" key="15">
    <source>
        <dbReference type="PROSITE" id="PS51352"/>
    </source>
</evidence>
<comment type="subcellular location">
    <subcellularLocation>
        <location evidence="1">Endoplasmic reticulum membrane</location>
        <topology evidence="1">Single-pass type I membrane protein</topology>
    </subcellularLocation>
</comment>
<evidence type="ECO:0000256" key="3">
    <source>
        <dbReference type="ARBA" id="ARBA00022553"/>
    </source>
</evidence>
<dbReference type="WBParaSite" id="MCU_004374-RA">
    <property type="protein sequence ID" value="MCU_004374-RA"/>
    <property type="gene ID" value="MCU_004374"/>
</dbReference>
<organism evidence="16">
    <name type="scientific">Mesocestoides corti</name>
    <name type="common">Flatworm</name>
    <dbReference type="NCBI Taxonomy" id="53468"/>
    <lineage>
        <taxon>Eukaryota</taxon>
        <taxon>Metazoa</taxon>
        <taxon>Spiralia</taxon>
        <taxon>Lophotrochozoa</taxon>
        <taxon>Platyhelminthes</taxon>
        <taxon>Cestoda</taxon>
        <taxon>Eucestoda</taxon>
        <taxon>Cyclophyllidea</taxon>
        <taxon>Mesocestoididae</taxon>
        <taxon>Mesocestoides</taxon>
    </lineage>
</organism>
<feature type="signal peptide" evidence="14">
    <location>
        <begin position="1"/>
        <end position="18"/>
    </location>
</feature>
<evidence type="ECO:0000256" key="12">
    <source>
        <dbReference type="SAM" id="MobiDB-lite"/>
    </source>
</evidence>
<keyword evidence="8 13" id="KW-1133">Transmembrane helix</keyword>